<organism evidence="3 4">
    <name type="scientific">Haematococcus lacustris</name>
    <name type="common">Green alga</name>
    <name type="synonym">Haematococcus pluvialis</name>
    <dbReference type="NCBI Taxonomy" id="44745"/>
    <lineage>
        <taxon>Eukaryota</taxon>
        <taxon>Viridiplantae</taxon>
        <taxon>Chlorophyta</taxon>
        <taxon>core chlorophytes</taxon>
        <taxon>Chlorophyceae</taxon>
        <taxon>CS clade</taxon>
        <taxon>Chlamydomonadales</taxon>
        <taxon>Haematococcaceae</taxon>
        <taxon>Haematococcus</taxon>
    </lineage>
</organism>
<feature type="non-terminal residue" evidence="3">
    <location>
        <position position="1"/>
    </location>
</feature>
<evidence type="ECO:0000256" key="2">
    <source>
        <dbReference type="SAM" id="MobiDB-lite"/>
    </source>
</evidence>
<dbReference type="Gene3D" id="1.20.58.340">
    <property type="entry name" value="Magnesium transport protein CorA, transmembrane region"/>
    <property type="match status" value="1"/>
</dbReference>
<dbReference type="PANTHER" id="PTHR13890">
    <property type="entry name" value="RNA SPLICING PROTEIN MRS2, MITOCHONDRIAL"/>
    <property type="match status" value="1"/>
</dbReference>
<dbReference type="AlphaFoldDB" id="A0A6A0AKB6"/>
<comment type="similarity">
    <text evidence="1">Belongs to the CorA metal ion transporter (MIT) (TC 1.A.35.5) family.</text>
</comment>
<dbReference type="Pfam" id="PF22099">
    <property type="entry name" value="MRS2-like"/>
    <property type="match status" value="2"/>
</dbReference>
<feature type="non-terminal residue" evidence="3">
    <location>
        <position position="227"/>
    </location>
</feature>
<dbReference type="InterPro" id="IPR039204">
    <property type="entry name" value="MRS2-like"/>
</dbReference>
<reference evidence="3 4" key="1">
    <citation type="submission" date="2020-02" db="EMBL/GenBank/DDBJ databases">
        <title>Draft genome sequence of Haematococcus lacustris strain NIES-144.</title>
        <authorList>
            <person name="Morimoto D."/>
            <person name="Nakagawa S."/>
            <person name="Yoshida T."/>
            <person name="Sawayama S."/>
        </authorList>
    </citation>
    <scope>NUCLEOTIDE SEQUENCE [LARGE SCALE GENOMIC DNA]</scope>
    <source>
        <strain evidence="3 4">NIES-144</strain>
    </source>
</reference>
<proteinExistence type="inferred from homology"/>
<comment type="caution">
    <text evidence="3">The sequence shown here is derived from an EMBL/GenBank/DDBJ whole genome shotgun (WGS) entry which is preliminary data.</text>
</comment>
<feature type="region of interest" description="Disordered" evidence="2">
    <location>
        <begin position="198"/>
        <end position="227"/>
    </location>
</feature>
<dbReference type="GO" id="GO:0015095">
    <property type="term" value="F:magnesium ion transmembrane transporter activity"/>
    <property type="evidence" value="ECO:0007669"/>
    <property type="project" value="UniProtKB-ARBA"/>
</dbReference>
<name>A0A6A0AKB6_HAELA</name>
<keyword evidence="4" id="KW-1185">Reference proteome</keyword>
<sequence>MATTYPSAILCRDKSIVVNLEHIKAIITTDSVLVVNHEEDSTTKFIAELKQRLAHPGLAGSKSFASMGDLQRAAAAAAPPMMLAGNGAPGVMPGNITGLSAMLPFELRALEVCLDEVASEFDMLTTELEASAYPALDALATKVTSPHLECVRRIKNRLVRLTTRVQTVREVVEKFLDDDEDMHDLNLTANLERERERQALDLDLPLGGAEAGPYAASAADSSSQQDP</sequence>
<evidence type="ECO:0000313" key="3">
    <source>
        <dbReference type="EMBL" id="GFH32713.1"/>
    </source>
</evidence>
<feature type="compositionally biased region" description="Low complexity" evidence="2">
    <location>
        <begin position="215"/>
        <end position="227"/>
    </location>
</feature>
<evidence type="ECO:0000313" key="4">
    <source>
        <dbReference type="Proteomes" id="UP000485058"/>
    </source>
</evidence>
<dbReference type="Proteomes" id="UP000485058">
    <property type="component" value="Unassembled WGS sequence"/>
</dbReference>
<dbReference type="PANTHER" id="PTHR13890:SF31">
    <property type="entry name" value="MAGNESIUM TRANSPORTER MRS2-2-RELATED"/>
    <property type="match status" value="1"/>
</dbReference>
<evidence type="ECO:0000256" key="1">
    <source>
        <dbReference type="ARBA" id="ARBA00007535"/>
    </source>
</evidence>
<accession>A0A6A0AKB6</accession>
<dbReference type="EMBL" id="BLLF01007014">
    <property type="protein sequence ID" value="GFH32713.1"/>
    <property type="molecule type" value="Genomic_DNA"/>
</dbReference>
<gene>
    <name evidence="3" type="ORF">HaLaN_31978</name>
</gene>
<dbReference type="Gene3D" id="2.40.128.330">
    <property type="match status" value="1"/>
</dbReference>
<protein>
    <submittedName>
        <fullName evidence="3">Magnesium transporter</fullName>
    </submittedName>
</protein>